<organism evidence="3 4">
    <name type="scientific">Anaeroplasma bactoclasticum</name>
    <dbReference type="NCBI Taxonomy" id="2088"/>
    <lineage>
        <taxon>Bacteria</taxon>
        <taxon>Bacillati</taxon>
        <taxon>Mycoplasmatota</taxon>
        <taxon>Mollicutes</taxon>
        <taxon>Anaeroplasmatales</taxon>
        <taxon>Anaeroplasmataceae</taxon>
        <taxon>Anaeroplasma</taxon>
    </lineage>
</organism>
<dbReference type="GO" id="GO:0032787">
    <property type="term" value="P:monocarboxylic acid metabolic process"/>
    <property type="evidence" value="ECO:0007669"/>
    <property type="project" value="UniProtKB-ARBA"/>
</dbReference>
<dbReference type="SUPFAM" id="SSF51735">
    <property type="entry name" value="NAD(P)-binding Rossmann-fold domains"/>
    <property type="match status" value="1"/>
</dbReference>
<dbReference type="InterPro" id="IPR020904">
    <property type="entry name" value="Sc_DH/Rdtase_CS"/>
</dbReference>
<dbReference type="EMBL" id="QXEV01000028">
    <property type="protein sequence ID" value="RIA64959.1"/>
    <property type="molecule type" value="Genomic_DNA"/>
</dbReference>
<dbReference type="InterPro" id="IPR036291">
    <property type="entry name" value="NAD(P)-bd_dom_sf"/>
</dbReference>
<dbReference type="InterPro" id="IPR050259">
    <property type="entry name" value="SDR"/>
</dbReference>
<dbReference type="PROSITE" id="PS00061">
    <property type="entry name" value="ADH_SHORT"/>
    <property type="match status" value="1"/>
</dbReference>
<comment type="caution">
    <text evidence="3">The sequence shown here is derived from an EMBL/GenBank/DDBJ whole genome shotgun (WGS) entry which is preliminary data.</text>
</comment>
<evidence type="ECO:0000313" key="3">
    <source>
        <dbReference type="EMBL" id="RIA64959.1"/>
    </source>
</evidence>
<proteinExistence type="inferred from homology"/>
<dbReference type="PRINTS" id="PR00080">
    <property type="entry name" value="SDRFAMILY"/>
</dbReference>
<keyword evidence="4" id="KW-1185">Reference proteome</keyword>
<comment type="similarity">
    <text evidence="1">Belongs to the short-chain dehydrogenases/reductases (SDR) family.</text>
</comment>
<dbReference type="FunFam" id="3.40.50.720:FF:000173">
    <property type="entry name" value="3-oxoacyl-[acyl-carrier protein] reductase"/>
    <property type="match status" value="1"/>
</dbReference>
<evidence type="ECO:0000256" key="1">
    <source>
        <dbReference type="ARBA" id="ARBA00006484"/>
    </source>
</evidence>
<protein>
    <submittedName>
        <fullName evidence="3">3-oxoacyl-[acyl-carrier protein] reductase</fullName>
    </submittedName>
</protein>
<accession>A0A397QVZ8</accession>
<dbReference type="AlphaFoldDB" id="A0A397QVZ8"/>
<sequence>MVAIVTGASRGIGKACAVRLAKDGYTVVINYSHNDAKAQETLDEIKAFGGDGMIYKADMSNSEEVNKMVREVSKTYGSIDVLVNNAGIVRDQLLLTLTKENLDQCFELNVKGYFYASQACALKMFRKKKGVIINMSSVSGSFSLPGQSVYGATKGAVNTMTKTLAKELAPYGIRVNAVAPGFIETEMLEAIPEEKKEEYLKVIPQHKLGTTEDIANVVSFLASDNSKYMTGQILTIDGGLSLWF</sequence>
<dbReference type="PANTHER" id="PTHR42879">
    <property type="entry name" value="3-OXOACYL-(ACYL-CARRIER-PROTEIN) REDUCTASE"/>
    <property type="match status" value="1"/>
</dbReference>
<dbReference type="PANTHER" id="PTHR42879:SF2">
    <property type="entry name" value="3-OXOACYL-[ACYL-CARRIER-PROTEIN] REDUCTASE FABG"/>
    <property type="match status" value="1"/>
</dbReference>
<dbReference type="PRINTS" id="PR00081">
    <property type="entry name" value="GDHRDH"/>
</dbReference>
<dbReference type="FunCoup" id="A0A397QVZ8">
    <property type="interactions" value="361"/>
</dbReference>
<dbReference type="GO" id="GO:0016491">
    <property type="term" value="F:oxidoreductase activity"/>
    <property type="evidence" value="ECO:0007669"/>
    <property type="project" value="UniProtKB-KW"/>
</dbReference>
<dbReference type="Proteomes" id="UP000266506">
    <property type="component" value="Unassembled WGS sequence"/>
</dbReference>
<dbReference type="Pfam" id="PF13561">
    <property type="entry name" value="adh_short_C2"/>
    <property type="match status" value="1"/>
</dbReference>
<keyword evidence="2" id="KW-0560">Oxidoreductase</keyword>
<gene>
    <name evidence="3" type="ORF">EI71_01739</name>
</gene>
<dbReference type="Gene3D" id="3.40.50.720">
    <property type="entry name" value="NAD(P)-binding Rossmann-like Domain"/>
    <property type="match status" value="1"/>
</dbReference>
<evidence type="ECO:0000256" key="2">
    <source>
        <dbReference type="ARBA" id="ARBA00023002"/>
    </source>
</evidence>
<dbReference type="NCBIfam" id="NF009466">
    <property type="entry name" value="PRK12826.1-2"/>
    <property type="match status" value="1"/>
</dbReference>
<dbReference type="InterPro" id="IPR002347">
    <property type="entry name" value="SDR_fam"/>
</dbReference>
<dbReference type="OrthoDB" id="9805904at2"/>
<name>A0A397QVZ8_9MOLU</name>
<dbReference type="NCBIfam" id="NF005559">
    <property type="entry name" value="PRK07231.1"/>
    <property type="match status" value="1"/>
</dbReference>
<dbReference type="InParanoid" id="A0A397QVZ8"/>
<reference evidence="3 4" key="1">
    <citation type="submission" date="2018-08" db="EMBL/GenBank/DDBJ databases">
        <title>Genomic Encyclopedia of Archaeal and Bacterial Type Strains, Phase II (KMG-II): from individual species to whole genera.</title>
        <authorList>
            <person name="Goeker M."/>
        </authorList>
    </citation>
    <scope>NUCLEOTIDE SEQUENCE [LARGE SCALE GENOMIC DNA]</scope>
    <source>
        <strain evidence="3 4">ATCC 27112</strain>
    </source>
</reference>
<evidence type="ECO:0000313" key="4">
    <source>
        <dbReference type="Proteomes" id="UP000266506"/>
    </source>
</evidence>